<keyword evidence="1" id="KW-0808">Transferase</keyword>
<sequence>MLFGEYMVLKGAPCLAIPLHYGQTLQVEEISEPGVEWKSFELNDVWFTTRLDTAFNSIETSDQEKSEVLVNLLNVIRKEKPELFETGLRFKAQSDFNLQWGLGSSSTLVSLLAQWSGVNPYRILEETFGGSGYDIACATAVQPILYEVAGRKTQEVELPESVTSNFLFVYSGNKQNSRNEIKRFNKRETAPEDVKQIQEIITQSLRAETISDFEKSLSESENLLSEILGMQTLKQERFSDYPFEIKSLGAWGGDFFLATFREEEQARAYFLEKGYDTMFTYRELIFR</sequence>
<dbReference type="GO" id="GO:0016301">
    <property type="term" value="F:kinase activity"/>
    <property type="evidence" value="ECO:0007669"/>
    <property type="project" value="UniProtKB-KW"/>
</dbReference>
<proteinExistence type="predicted"/>
<evidence type="ECO:0000313" key="1">
    <source>
        <dbReference type="EMBL" id="GAA0876630.1"/>
    </source>
</evidence>
<dbReference type="EMBL" id="BAAAFH010000022">
    <property type="protein sequence ID" value="GAA0876630.1"/>
    <property type="molecule type" value="Genomic_DNA"/>
</dbReference>
<name>A0ABN1MTG4_9FLAO</name>
<dbReference type="Proteomes" id="UP001501126">
    <property type="component" value="Unassembled WGS sequence"/>
</dbReference>
<accession>A0ABN1MTG4</accession>
<comment type="caution">
    <text evidence="1">The sequence shown here is derived from an EMBL/GenBank/DDBJ whole genome shotgun (WGS) entry which is preliminary data.</text>
</comment>
<dbReference type="Gene3D" id="3.30.230.10">
    <property type="match status" value="1"/>
</dbReference>
<keyword evidence="1" id="KW-0418">Kinase</keyword>
<dbReference type="NCBIfam" id="NF040656">
    <property type="entry name" value="GHMP_GYDIA"/>
    <property type="match status" value="1"/>
</dbReference>
<protein>
    <submittedName>
        <fullName evidence="1">GYDIA family GHMP kinase</fullName>
    </submittedName>
</protein>
<organism evidence="1 2">
    <name type="scientific">Wandonia haliotis</name>
    <dbReference type="NCBI Taxonomy" id="574963"/>
    <lineage>
        <taxon>Bacteria</taxon>
        <taxon>Pseudomonadati</taxon>
        <taxon>Bacteroidota</taxon>
        <taxon>Flavobacteriia</taxon>
        <taxon>Flavobacteriales</taxon>
        <taxon>Crocinitomicaceae</taxon>
        <taxon>Wandonia</taxon>
    </lineage>
</organism>
<reference evidence="1 2" key="1">
    <citation type="journal article" date="2019" name="Int. J. Syst. Evol. Microbiol.">
        <title>The Global Catalogue of Microorganisms (GCM) 10K type strain sequencing project: providing services to taxonomists for standard genome sequencing and annotation.</title>
        <authorList>
            <consortium name="The Broad Institute Genomics Platform"/>
            <consortium name="The Broad Institute Genome Sequencing Center for Infectious Disease"/>
            <person name="Wu L."/>
            <person name="Ma J."/>
        </authorList>
    </citation>
    <scope>NUCLEOTIDE SEQUENCE [LARGE SCALE GENOMIC DNA]</scope>
    <source>
        <strain evidence="1 2">JCM 16083</strain>
    </source>
</reference>
<dbReference type="InterPro" id="IPR020568">
    <property type="entry name" value="Ribosomal_Su5_D2-typ_SF"/>
</dbReference>
<gene>
    <name evidence="1" type="ORF">GCM10009118_30400</name>
</gene>
<keyword evidence="2" id="KW-1185">Reference proteome</keyword>
<evidence type="ECO:0000313" key="2">
    <source>
        <dbReference type="Proteomes" id="UP001501126"/>
    </source>
</evidence>
<dbReference type="InterPro" id="IPR036554">
    <property type="entry name" value="GHMP_kinase_C_sf"/>
</dbReference>
<dbReference type="Gene3D" id="3.30.70.890">
    <property type="entry name" value="GHMP kinase, C-terminal domain"/>
    <property type="match status" value="1"/>
</dbReference>
<dbReference type="SUPFAM" id="SSF54211">
    <property type="entry name" value="Ribosomal protein S5 domain 2-like"/>
    <property type="match status" value="1"/>
</dbReference>
<dbReference type="InterPro" id="IPR047765">
    <property type="entry name" value="GHMP_GYDIA-like"/>
</dbReference>
<dbReference type="InterPro" id="IPR014721">
    <property type="entry name" value="Ribsml_uS5_D2-typ_fold_subgr"/>
</dbReference>